<dbReference type="InterPro" id="IPR015796">
    <property type="entry name" value="Impact_YigZ-like"/>
</dbReference>
<evidence type="ECO:0000313" key="5">
    <source>
        <dbReference type="Proteomes" id="UP001482154"/>
    </source>
</evidence>
<sequence length="218" mass="24452">MSSQRYKILYKEGEAEISEKKSRFIAHIAPAQTEEEAQDFVEKIKKQYWDARHNCWAYSIGEKQPALRCSDDGEPSGTAGKPMLEVLTGQELHNVVAVVTRYFGGTLLGTGGLIRAYTKSTQEGIKASTIIEKCLGQKMCLTCDYTTSGKIQYLTATDHIPVLDTIYTDNVTFEMIIPVEDVEMMEKKFMEASMGKGVLEKGEESYYAEIDGEIKFNL</sequence>
<evidence type="ECO:0000259" key="3">
    <source>
        <dbReference type="Pfam" id="PF09186"/>
    </source>
</evidence>
<dbReference type="InterPro" id="IPR035647">
    <property type="entry name" value="EFG_III/V"/>
</dbReference>
<dbReference type="InterPro" id="IPR001498">
    <property type="entry name" value="Impact_N"/>
</dbReference>
<dbReference type="InterPro" id="IPR036956">
    <property type="entry name" value="Impact_N_sf"/>
</dbReference>
<dbReference type="SUPFAM" id="SSF54211">
    <property type="entry name" value="Ribosomal protein S5 domain 2-like"/>
    <property type="match status" value="1"/>
</dbReference>
<accession>A0ABV1IX40</accession>
<dbReference type="RefSeq" id="WP_349111170.1">
    <property type="nucleotide sequence ID" value="NZ_JBBNIN010000015.1"/>
</dbReference>
<dbReference type="PANTHER" id="PTHR16301:SF20">
    <property type="entry name" value="IMPACT FAMILY MEMBER YIGZ"/>
    <property type="match status" value="1"/>
</dbReference>
<dbReference type="Gene3D" id="3.30.230.30">
    <property type="entry name" value="Impact, N-terminal domain"/>
    <property type="match status" value="1"/>
</dbReference>
<gene>
    <name evidence="4" type="ORF">AAAU51_10315</name>
</gene>
<dbReference type="PROSITE" id="PS00910">
    <property type="entry name" value="UPF0029"/>
    <property type="match status" value="1"/>
</dbReference>
<dbReference type="EMBL" id="JBBNIN010000015">
    <property type="protein sequence ID" value="MEQ2711560.1"/>
    <property type="molecule type" value="Genomic_DNA"/>
</dbReference>
<dbReference type="Gene3D" id="3.30.70.240">
    <property type="match status" value="1"/>
</dbReference>
<dbReference type="InterPro" id="IPR015269">
    <property type="entry name" value="UPF0029_Impact_C"/>
</dbReference>
<keyword evidence="5" id="KW-1185">Reference proteome</keyword>
<evidence type="ECO:0000256" key="1">
    <source>
        <dbReference type="ARBA" id="ARBA00007665"/>
    </source>
</evidence>
<feature type="domain" description="UPF0029" evidence="3">
    <location>
        <begin position="141"/>
        <end position="196"/>
    </location>
</feature>
<dbReference type="Pfam" id="PF09186">
    <property type="entry name" value="DUF1949"/>
    <property type="match status" value="1"/>
</dbReference>
<comment type="caution">
    <text evidence="4">The sequence shown here is derived from an EMBL/GenBank/DDBJ whole genome shotgun (WGS) entry which is preliminary data.</text>
</comment>
<dbReference type="InterPro" id="IPR020568">
    <property type="entry name" value="Ribosomal_Su5_D2-typ_SF"/>
</dbReference>
<dbReference type="Proteomes" id="UP001482154">
    <property type="component" value="Unassembled WGS sequence"/>
</dbReference>
<evidence type="ECO:0000313" key="4">
    <source>
        <dbReference type="EMBL" id="MEQ2711560.1"/>
    </source>
</evidence>
<reference evidence="4 5" key="1">
    <citation type="submission" date="2024-04" db="EMBL/GenBank/DDBJ databases">
        <title>Human intestinal bacterial collection.</title>
        <authorList>
            <person name="Pauvert C."/>
            <person name="Hitch T.C.A."/>
            <person name="Clavel T."/>
        </authorList>
    </citation>
    <scope>NUCLEOTIDE SEQUENCE [LARGE SCALE GENOMIC DNA]</scope>
    <source>
        <strain evidence="4 5">CLA-AA-H249</strain>
    </source>
</reference>
<evidence type="ECO:0000259" key="2">
    <source>
        <dbReference type="Pfam" id="PF01205"/>
    </source>
</evidence>
<name>A0ABV1IX40_9FIRM</name>
<dbReference type="Pfam" id="PF01205">
    <property type="entry name" value="Impact_N"/>
    <property type="match status" value="1"/>
</dbReference>
<proteinExistence type="inferred from homology"/>
<protein>
    <submittedName>
        <fullName evidence="4">YigZ family protein</fullName>
    </submittedName>
</protein>
<organism evidence="4 5">
    <name type="scientific">Anaerostipes amylophilus</name>
    <dbReference type="NCBI Taxonomy" id="2981779"/>
    <lineage>
        <taxon>Bacteria</taxon>
        <taxon>Bacillati</taxon>
        <taxon>Bacillota</taxon>
        <taxon>Clostridia</taxon>
        <taxon>Lachnospirales</taxon>
        <taxon>Lachnospiraceae</taxon>
        <taxon>Anaerostipes</taxon>
    </lineage>
</organism>
<feature type="domain" description="Impact N-terminal" evidence="2">
    <location>
        <begin position="20"/>
        <end position="124"/>
    </location>
</feature>
<dbReference type="PANTHER" id="PTHR16301">
    <property type="entry name" value="IMPACT-RELATED"/>
    <property type="match status" value="1"/>
</dbReference>
<comment type="similarity">
    <text evidence="1">Belongs to the IMPACT family.</text>
</comment>
<dbReference type="NCBIfam" id="TIGR00257">
    <property type="entry name" value="IMPACT_YIGZ"/>
    <property type="match status" value="1"/>
</dbReference>
<dbReference type="SUPFAM" id="SSF54980">
    <property type="entry name" value="EF-G C-terminal domain-like"/>
    <property type="match status" value="1"/>
</dbReference>
<dbReference type="InterPro" id="IPR023582">
    <property type="entry name" value="Impact"/>
</dbReference>
<dbReference type="InterPro" id="IPR020569">
    <property type="entry name" value="UPF0029_Impact_CS"/>
</dbReference>